<dbReference type="InterPro" id="IPR016355">
    <property type="entry name" value="NR5-like"/>
</dbReference>
<dbReference type="OrthoDB" id="5771769at2759"/>
<feature type="compositionally biased region" description="Low complexity" evidence="10">
    <location>
        <begin position="16"/>
        <end position="28"/>
    </location>
</feature>
<keyword evidence="8" id="KW-0675">Receptor</keyword>
<dbReference type="SMART" id="SM00399">
    <property type="entry name" value="ZnF_C4"/>
    <property type="match status" value="1"/>
</dbReference>
<dbReference type="InterPro" id="IPR000536">
    <property type="entry name" value="Nucl_hrmn_rcpt_lig-bd"/>
</dbReference>
<dbReference type="PROSITE" id="PS00031">
    <property type="entry name" value="NUCLEAR_REC_DBD_1"/>
    <property type="match status" value="1"/>
</dbReference>
<keyword evidence="7" id="KW-0804">Transcription</keyword>
<dbReference type="GO" id="GO:0004879">
    <property type="term" value="F:nuclear receptor activity"/>
    <property type="evidence" value="ECO:0007669"/>
    <property type="project" value="InterPro"/>
</dbReference>
<dbReference type="SUPFAM" id="SSF57716">
    <property type="entry name" value="Glucocorticoid receptor-like (DNA-binding domain)"/>
    <property type="match status" value="1"/>
</dbReference>
<feature type="domain" description="NR LBD" evidence="12">
    <location>
        <begin position="559"/>
        <end position="821"/>
    </location>
</feature>
<dbReference type="PANTHER" id="PTHR24086">
    <property type="entry name" value="NUCLEAR RECEPTOR SUBFAMILY 5 GROUP A"/>
    <property type="match status" value="1"/>
</dbReference>
<dbReference type="PANTHER" id="PTHR24086:SF15">
    <property type="entry name" value="NUCLEAR HORMONE RECEPTOR FTZ-F1"/>
    <property type="match status" value="1"/>
</dbReference>
<dbReference type="STRING" id="1611254.A0A2G5SWQ7"/>
<gene>
    <name evidence="13" type="primary">Cni-nhr-25</name>
    <name evidence="13" type="synonym">Cnig_chr_X.g24975</name>
    <name evidence="13" type="ORF">B9Z55_024975</name>
</gene>
<evidence type="ECO:0000256" key="5">
    <source>
        <dbReference type="ARBA" id="ARBA00023015"/>
    </source>
</evidence>
<dbReference type="FunFam" id="3.30.50.10:FF:000006">
    <property type="entry name" value="Nuclear receptor subfamily 5 group A member"/>
    <property type="match status" value="1"/>
</dbReference>
<feature type="compositionally biased region" description="Polar residues" evidence="10">
    <location>
        <begin position="195"/>
        <end position="208"/>
    </location>
</feature>
<organism evidence="13 14">
    <name type="scientific">Caenorhabditis nigoni</name>
    <dbReference type="NCBI Taxonomy" id="1611254"/>
    <lineage>
        <taxon>Eukaryota</taxon>
        <taxon>Metazoa</taxon>
        <taxon>Ecdysozoa</taxon>
        <taxon>Nematoda</taxon>
        <taxon>Chromadorea</taxon>
        <taxon>Rhabditida</taxon>
        <taxon>Rhabditina</taxon>
        <taxon>Rhabditomorpha</taxon>
        <taxon>Rhabditoidea</taxon>
        <taxon>Rhabditidae</taxon>
        <taxon>Peloderinae</taxon>
        <taxon>Caenorhabditis</taxon>
    </lineage>
</organism>
<feature type="compositionally biased region" description="Basic and acidic residues" evidence="10">
    <location>
        <begin position="1"/>
        <end position="14"/>
    </location>
</feature>
<dbReference type="GO" id="GO:0009888">
    <property type="term" value="P:tissue development"/>
    <property type="evidence" value="ECO:0007669"/>
    <property type="project" value="TreeGrafter"/>
</dbReference>
<dbReference type="Gene3D" id="3.30.50.10">
    <property type="entry name" value="Erythroid Transcription Factor GATA-1, subunit A"/>
    <property type="match status" value="1"/>
</dbReference>
<dbReference type="Pfam" id="PF00104">
    <property type="entry name" value="Hormone_recep"/>
    <property type="match status" value="1"/>
</dbReference>
<dbReference type="PRINTS" id="PR00398">
    <property type="entry name" value="STRDHORMONER"/>
</dbReference>
<dbReference type="Pfam" id="PF00105">
    <property type="entry name" value="zf-C4"/>
    <property type="match status" value="1"/>
</dbReference>
<dbReference type="SUPFAM" id="SSF48508">
    <property type="entry name" value="Nuclear receptor ligand-binding domain"/>
    <property type="match status" value="1"/>
</dbReference>
<evidence type="ECO:0000256" key="4">
    <source>
        <dbReference type="ARBA" id="ARBA00022833"/>
    </source>
</evidence>
<dbReference type="GO" id="GO:0008270">
    <property type="term" value="F:zinc ion binding"/>
    <property type="evidence" value="ECO:0007669"/>
    <property type="project" value="UniProtKB-KW"/>
</dbReference>
<name>A0A2G5SWQ7_9PELO</name>
<feature type="region of interest" description="Disordered" evidence="10">
    <location>
        <begin position="177"/>
        <end position="229"/>
    </location>
</feature>
<dbReference type="GO" id="GO:0000978">
    <property type="term" value="F:RNA polymerase II cis-regulatory region sequence-specific DNA binding"/>
    <property type="evidence" value="ECO:0007669"/>
    <property type="project" value="TreeGrafter"/>
</dbReference>
<evidence type="ECO:0000259" key="12">
    <source>
        <dbReference type="PROSITE" id="PS51843"/>
    </source>
</evidence>
<evidence type="ECO:0000256" key="6">
    <source>
        <dbReference type="ARBA" id="ARBA00023125"/>
    </source>
</evidence>
<dbReference type="PRINTS" id="PR00047">
    <property type="entry name" value="STROIDFINGER"/>
</dbReference>
<evidence type="ECO:0000256" key="2">
    <source>
        <dbReference type="ARBA" id="ARBA00022723"/>
    </source>
</evidence>
<sequence>MEEEQKPFLFDKPEGNFSFDANSSAASSPKHLNLESSPFGKTNIEVKKEDSYLFYPPKDNSSEDADLSPASSYELLNLKSSPFFETNSEVKEEKSFKSSEDANLITDADPGYACFDLSSYLQGNAEVKEKPPSLLDLLRVYLSLPLLKSEVKEEIISLEGFPRDNSSDNAYAEMESQRYCKGKKKKKSDASSAKTPYSSTITNSITDTPTEDKNVGSKATSEGPGVDLQLQPASIQSPHIGSRWRIHWSNTDGGVLRRQMTDVERMVLRPNHEGEQCPVCGDRVSGYHYGLLTCESCKGFFKRTVQNKKQYQCSADANCHVDRTCRKRCPSCRFQKCLTMGMKMEAVRADRMRGGRNKFGSFYKRDRAHRLQRNAMRVTVIPSSGITSQPQTFYTPADHQVSSSTTDQNTHIHYYDQTKVKTEFIKTEYDAHLQSPTLSSSTNQQISDFIMRPGYLVDHQDSIAALLNTTNEDHLLRFPTTYPLAEVKQEPFDYSEHHFVHHPLLEYQGYTSTANYAPMMPIPTVTTAQSVVTSTSSTTTGRVAEQTRTSPVLPLCPAPTEKTVDHFYNSNMAEMCKTLPDDSQIIRIFNAAKGIKGEAHSFAVTVADENLKVIVDWAKNNQLFGKLQLDDQMNLLQTSWSTVHLVDITNAMIHGNLSPTYKITTGEDVSVGAVALLGYRLYVNTWNDIVNRLRNMGFTKFDYCAFRFLALFDQSMDHFQAVSTARSRVLQAWAEVRCSFVSGFMSIFEEIRRLSHDAVRYLWSLQSNFPELWASLRPDTSLVLEMIKTSATRPTDVTSTVPHISVPLQQTTYAPVVYMTS</sequence>
<dbReference type="Proteomes" id="UP000230233">
    <property type="component" value="Chromosome X"/>
</dbReference>
<evidence type="ECO:0000256" key="9">
    <source>
        <dbReference type="ARBA" id="ARBA00023242"/>
    </source>
</evidence>
<evidence type="ECO:0000313" key="13">
    <source>
        <dbReference type="EMBL" id="PIC19412.1"/>
    </source>
</evidence>
<evidence type="ECO:0000259" key="11">
    <source>
        <dbReference type="PROSITE" id="PS51030"/>
    </source>
</evidence>
<dbReference type="InterPro" id="IPR001628">
    <property type="entry name" value="Znf_hrmn_rcpt"/>
</dbReference>
<dbReference type="GO" id="GO:0009755">
    <property type="term" value="P:hormone-mediated signaling pathway"/>
    <property type="evidence" value="ECO:0007669"/>
    <property type="project" value="TreeGrafter"/>
</dbReference>
<dbReference type="CDD" id="cd06930">
    <property type="entry name" value="NR_LBD_F2"/>
    <property type="match status" value="1"/>
</dbReference>
<dbReference type="PROSITE" id="PS51030">
    <property type="entry name" value="NUCLEAR_REC_DBD_2"/>
    <property type="match status" value="1"/>
</dbReference>
<dbReference type="InterPro" id="IPR013088">
    <property type="entry name" value="Znf_NHR/GATA"/>
</dbReference>
<dbReference type="Gene3D" id="1.10.565.10">
    <property type="entry name" value="Retinoid X Receptor"/>
    <property type="match status" value="1"/>
</dbReference>
<dbReference type="CDD" id="cd07167">
    <property type="entry name" value="NR_DBD_Lrh-1_like"/>
    <property type="match status" value="1"/>
</dbReference>
<keyword evidence="2" id="KW-0479">Metal-binding</keyword>
<keyword evidence="9" id="KW-0539">Nucleus</keyword>
<comment type="subcellular location">
    <subcellularLocation>
        <location evidence="1">Nucleus</location>
    </subcellularLocation>
</comment>
<dbReference type="EMBL" id="PDUG01000006">
    <property type="protein sequence ID" value="PIC19412.1"/>
    <property type="molecule type" value="Genomic_DNA"/>
</dbReference>
<evidence type="ECO:0000256" key="3">
    <source>
        <dbReference type="ARBA" id="ARBA00022771"/>
    </source>
</evidence>
<evidence type="ECO:0000256" key="7">
    <source>
        <dbReference type="ARBA" id="ARBA00023163"/>
    </source>
</evidence>
<dbReference type="InterPro" id="IPR001723">
    <property type="entry name" value="Nuclear_hrmn_rcpt"/>
</dbReference>
<proteinExistence type="predicted"/>
<dbReference type="PROSITE" id="PS51843">
    <property type="entry name" value="NR_LBD"/>
    <property type="match status" value="1"/>
</dbReference>
<protein>
    <recommendedName>
        <fullName evidence="15">Nuclear receptor domain-containing protein</fullName>
    </recommendedName>
</protein>
<keyword evidence="3" id="KW-0863">Zinc-finger</keyword>
<feature type="region of interest" description="Disordered" evidence="10">
    <location>
        <begin position="1"/>
        <end position="40"/>
    </location>
</feature>
<dbReference type="InterPro" id="IPR035500">
    <property type="entry name" value="NHR-like_dom_sf"/>
</dbReference>
<keyword evidence="5" id="KW-0805">Transcription regulation</keyword>
<dbReference type="FunFam" id="1.10.565.10:FF:000074">
    <property type="entry name" value="Nuclear hormone receptor family member nhr-25"/>
    <property type="match status" value="1"/>
</dbReference>
<evidence type="ECO:0008006" key="15">
    <source>
        <dbReference type="Google" id="ProtNLM"/>
    </source>
</evidence>
<comment type="caution">
    <text evidence="13">The sequence shown here is derived from an EMBL/GenBank/DDBJ whole genome shotgun (WGS) entry which is preliminary data.</text>
</comment>
<dbReference type="AlphaFoldDB" id="A0A2G5SWQ7"/>
<reference evidence="14" key="1">
    <citation type="submission" date="2017-10" db="EMBL/GenBank/DDBJ databases">
        <title>Rapid genome shrinkage in a self-fertile nematode reveals novel sperm competition proteins.</title>
        <authorList>
            <person name="Yin D."/>
            <person name="Schwarz E.M."/>
            <person name="Thomas C.G."/>
            <person name="Felde R.L."/>
            <person name="Korf I.F."/>
            <person name="Cutter A.D."/>
            <person name="Schartner C.M."/>
            <person name="Ralston E.J."/>
            <person name="Meyer B.J."/>
            <person name="Haag E.S."/>
        </authorList>
    </citation>
    <scope>NUCLEOTIDE SEQUENCE [LARGE SCALE GENOMIC DNA]</scope>
    <source>
        <strain evidence="14">JU1422</strain>
    </source>
</reference>
<evidence type="ECO:0000313" key="14">
    <source>
        <dbReference type="Proteomes" id="UP000230233"/>
    </source>
</evidence>
<keyword evidence="4" id="KW-0862">Zinc</keyword>
<evidence type="ECO:0000256" key="10">
    <source>
        <dbReference type="SAM" id="MobiDB-lite"/>
    </source>
</evidence>
<evidence type="ECO:0000256" key="8">
    <source>
        <dbReference type="ARBA" id="ARBA00023170"/>
    </source>
</evidence>
<feature type="domain" description="Nuclear receptor" evidence="11">
    <location>
        <begin position="274"/>
        <end position="349"/>
    </location>
</feature>
<evidence type="ECO:0000256" key="1">
    <source>
        <dbReference type="ARBA" id="ARBA00004123"/>
    </source>
</evidence>
<keyword evidence="6" id="KW-0238">DNA-binding</keyword>
<keyword evidence="14" id="KW-1185">Reference proteome</keyword>
<dbReference type="GO" id="GO:0090575">
    <property type="term" value="C:RNA polymerase II transcription regulator complex"/>
    <property type="evidence" value="ECO:0007669"/>
    <property type="project" value="TreeGrafter"/>
</dbReference>
<accession>A0A2G5SWQ7</accession>
<dbReference type="SMART" id="SM00430">
    <property type="entry name" value="HOLI"/>
    <property type="match status" value="1"/>
</dbReference>